<gene>
    <name evidence="3" type="ORF">MKW98_019860</name>
</gene>
<dbReference type="InterPro" id="IPR029064">
    <property type="entry name" value="Ribosomal_eL30-like_sf"/>
</dbReference>
<proteinExistence type="predicted"/>
<dbReference type="PANTHER" id="PTHR10113">
    <property type="entry name" value="PEPTIDE CHAIN RELEASE FACTOR SUBUNIT 1"/>
    <property type="match status" value="1"/>
</dbReference>
<accession>A0AAD4S2D9</accession>
<evidence type="ECO:0000313" key="3">
    <source>
        <dbReference type="EMBL" id="KAI3851861.1"/>
    </source>
</evidence>
<dbReference type="AlphaFoldDB" id="A0AAD4S2D9"/>
<feature type="domain" description="eRF1" evidence="2">
    <location>
        <begin position="148"/>
        <end position="271"/>
    </location>
</feature>
<dbReference type="Gene3D" id="3.30.420.60">
    <property type="entry name" value="eRF1 domain 2"/>
    <property type="match status" value="1"/>
</dbReference>
<sequence length="280" mass="31461">MSDSQQTAVNKYGFIVMTDEGVLFGTLSGMTKEILHQFSVELPKKRWPLGNKPPVDRATDRRAWIDYVKKIAGLATQFYIDQDTREPNITGLIVSGYEFLMESLTQDGMLDPALEAKILCCAVISYADDSGFNHAIDLSSDYIADVKFVQEKRLIRNFFAEALGCKRGDKWNCVFGVEETLKALESGAVKTLMVCENMDVSRYIAKKLEKDRSGFYHLSSNEESEVENNQFSIRCLATKYNSAVEFVTDKTPEGRQFCGTFKGIGGIFRHQLGEENGKGF</sequence>
<dbReference type="Pfam" id="PF03464">
    <property type="entry name" value="eRF1_2"/>
    <property type="match status" value="1"/>
</dbReference>
<dbReference type="Pfam" id="PF03465">
    <property type="entry name" value="eRF1_3"/>
    <property type="match status" value="1"/>
</dbReference>
<dbReference type="Gene3D" id="3.30.1330.30">
    <property type="match status" value="1"/>
</dbReference>
<dbReference type="InterPro" id="IPR004403">
    <property type="entry name" value="Peptide_chain-rel_eRF1/aRF1"/>
</dbReference>
<dbReference type="Proteomes" id="UP001202328">
    <property type="component" value="Unassembled WGS sequence"/>
</dbReference>
<comment type="caution">
    <text evidence="3">The sequence shown here is derived from an EMBL/GenBank/DDBJ whole genome shotgun (WGS) entry which is preliminary data.</text>
</comment>
<dbReference type="InterPro" id="IPR005141">
    <property type="entry name" value="eRF1_2"/>
</dbReference>
<organism evidence="3 4">
    <name type="scientific">Papaver atlanticum</name>
    <dbReference type="NCBI Taxonomy" id="357466"/>
    <lineage>
        <taxon>Eukaryota</taxon>
        <taxon>Viridiplantae</taxon>
        <taxon>Streptophyta</taxon>
        <taxon>Embryophyta</taxon>
        <taxon>Tracheophyta</taxon>
        <taxon>Spermatophyta</taxon>
        <taxon>Magnoliopsida</taxon>
        <taxon>Ranunculales</taxon>
        <taxon>Papaveraceae</taxon>
        <taxon>Papaveroideae</taxon>
        <taxon>Papaver</taxon>
    </lineage>
</organism>
<evidence type="ECO:0000313" key="4">
    <source>
        <dbReference type="Proteomes" id="UP001202328"/>
    </source>
</evidence>
<dbReference type="SUPFAM" id="SSF53137">
    <property type="entry name" value="Translational machinery components"/>
    <property type="match status" value="1"/>
</dbReference>
<evidence type="ECO:0000259" key="1">
    <source>
        <dbReference type="Pfam" id="PF03464"/>
    </source>
</evidence>
<keyword evidence="4" id="KW-1185">Reference proteome</keyword>
<reference evidence="3" key="1">
    <citation type="submission" date="2022-04" db="EMBL/GenBank/DDBJ databases">
        <title>A functionally conserved STORR gene fusion in Papaver species that diverged 16.8 million years ago.</title>
        <authorList>
            <person name="Catania T."/>
        </authorList>
    </citation>
    <scope>NUCLEOTIDE SEQUENCE</scope>
    <source>
        <strain evidence="3">S-188037</strain>
    </source>
</reference>
<feature type="domain" description="eRF1" evidence="1">
    <location>
        <begin position="11"/>
        <end position="145"/>
    </location>
</feature>
<dbReference type="SUPFAM" id="SSF55315">
    <property type="entry name" value="L30e-like"/>
    <property type="match status" value="1"/>
</dbReference>
<dbReference type="InterPro" id="IPR042226">
    <property type="entry name" value="eFR1_2_sf"/>
</dbReference>
<evidence type="ECO:0000259" key="2">
    <source>
        <dbReference type="Pfam" id="PF03465"/>
    </source>
</evidence>
<dbReference type="EMBL" id="JAJJMB010015809">
    <property type="protein sequence ID" value="KAI3851861.1"/>
    <property type="molecule type" value="Genomic_DNA"/>
</dbReference>
<dbReference type="GO" id="GO:0003747">
    <property type="term" value="F:translation release factor activity"/>
    <property type="evidence" value="ECO:0007669"/>
    <property type="project" value="InterPro"/>
</dbReference>
<protein>
    <submittedName>
        <fullName evidence="3">Uncharacterized protein</fullName>
    </submittedName>
</protein>
<dbReference type="InterPro" id="IPR005142">
    <property type="entry name" value="eRF1_3"/>
</dbReference>
<name>A0AAD4S2D9_9MAGN</name>